<comment type="caution">
    <text evidence="2">The sequence shown here is derived from an EMBL/GenBank/DDBJ whole genome shotgun (WGS) entry which is preliminary data.</text>
</comment>
<proteinExistence type="predicted"/>
<keyword evidence="3" id="KW-1185">Reference proteome</keyword>
<evidence type="ECO:0000313" key="3">
    <source>
        <dbReference type="Proteomes" id="UP001487740"/>
    </source>
</evidence>
<reference evidence="2 3" key="1">
    <citation type="submission" date="2023-03" db="EMBL/GenBank/DDBJ databases">
        <title>High-quality genome of Scylla paramamosain provides insights in environmental adaptation.</title>
        <authorList>
            <person name="Zhang L."/>
        </authorList>
    </citation>
    <scope>NUCLEOTIDE SEQUENCE [LARGE SCALE GENOMIC DNA]</scope>
    <source>
        <strain evidence="2">LZ_2023a</strain>
        <tissue evidence="2">Muscle</tissue>
    </source>
</reference>
<dbReference type="AlphaFoldDB" id="A0AAW0T193"/>
<protein>
    <submittedName>
        <fullName evidence="2">Uncharacterized protein</fullName>
    </submittedName>
</protein>
<organism evidence="2 3">
    <name type="scientific">Scylla paramamosain</name>
    <name type="common">Mud crab</name>
    <dbReference type="NCBI Taxonomy" id="85552"/>
    <lineage>
        <taxon>Eukaryota</taxon>
        <taxon>Metazoa</taxon>
        <taxon>Ecdysozoa</taxon>
        <taxon>Arthropoda</taxon>
        <taxon>Crustacea</taxon>
        <taxon>Multicrustacea</taxon>
        <taxon>Malacostraca</taxon>
        <taxon>Eumalacostraca</taxon>
        <taxon>Eucarida</taxon>
        <taxon>Decapoda</taxon>
        <taxon>Pleocyemata</taxon>
        <taxon>Brachyura</taxon>
        <taxon>Eubrachyura</taxon>
        <taxon>Portunoidea</taxon>
        <taxon>Portunidae</taxon>
        <taxon>Portuninae</taxon>
        <taxon>Scylla</taxon>
    </lineage>
</organism>
<evidence type="ECO:0000256" key="1">
    <source>
        <dbReference type="SAM" id="MobiDB-lite"/>
    </source>
</evidence>
<evidence type="ECO:0000313" key="2">
    <source>
        <dbReference type="EMBL" id="KAK8380745.1"/>
    </source>
</evidence>
<feature type="region of interest" description="Disordered" evidence="1">
    <location>
        <begin position="51"/>
        <end position="80"/>
    </location>
</feature>
<dbReference type="EMBL" id="JARAKH010000041">
    <property type="protein sequence ID" value="KAK8380745.1"/>
    <property type="molecule type" value="Genomic_DNA"/>
</dbReference>
<feature type="compositionally biased region" description="Polar residues" evidence="1">
    <location>
        <begin position="57"/>
        <end position="67"/>
    </location>
</feature>
<name>A0AAW0T193_SCYPA</name>
<accession>A0AAW0T193</accession>
<gene>
    <name evidence="2" type="ORF">O3P69_007992</name>
</gene>
<sequence>MSLATLPPNAQLKNSWALGHEDTFPGHRCAAWPIAGSIVLSQSVASRPTPLLAPRGSLSSQTSQRQELSAGCCPSPLSAPRANRQPDFTAAVRSPPPLSAQDLLFHSAQDLPPSAQDLPHIVPRIYPSTVPRIYPSTHYSAVAESVFKFPRSTMIKITFKDGDMARKAIMEGIHLFQIHVQGHQMRQEIYTPLLTCNRDCKASTKKSLNCRGEHSARAMQCPTCKEALKRKEAAAQQAQARQSNTTYTQIAQATPSPTGLTTPDPSKTLAGLMCLFHAHLANASSLGCFQQTLSASLAENGLPDVKLSATFPSPRGDH</sequence>
<dbReference type="Proteomes" id="UP001487740">
    <property type="component" value="Unassembled WGS sequence"/>
</dbReference>